<dbReference type="InterPro" id="IPR000477">
    <property type="entry name" value="RT_dom"/>
</dbReference>
<keyword evidence="2" id="KW-1185">Reference proteome</keyword>
<evidence type="ECO:0000259" key="1">
    <source>
        <dbReference type="PROSITE" id="PS50878"/>
    </source>
</evidence>
<dbReference type="SUPFAM" id="SSF56672">
    <property type="entry name" value="DNA/RNA polymerases"/>
    <property type="match status" value="1"/>
</dbReference>
<name>A0A914CWK3_9BILA</name>
<sequence>MAGDVNLNWKTETEELEKVLLANELQQIVKEPTHRNRLIDHFYIGLKTKILKCDHLAPIEKFHHVLSAFLDVKKPRPKPEKIEIRDYKKANWEELRQDLNGNLLTSAVRTASDMHEALRQWNGIFKKACDERIPRKMVKVRKTTKWLTNELKRLSKSKDLAHQAMTTSPNPSNSAAFKRLRNKFTKEARLAKTPYCEKSFATATDPQKFWKTIAELTGKSHRPKMPDLEANGRRADTDEDKANLIGHAFHQIFKEKAAQEPKIAPGTDWLPICSEEFVLEKIAKLPRGKAPGYDGITVTILRAVRNEVSSSIALLINRTILEGTFPADWKQATVIPVPKSEKTTDPDEYRPISLLPLISKIAESFYFQNLYPIISSRLSPSQFGFRKARSTTDAVLYLEHLITSGIDKCKRKNKTPQVAAVFFDVRKAFDSVPHHRLMENLEGLKLPPNWLKLLSSYLMHRNFKVRVGKSESQKFEVTSGVPQGSVLGPLLFIAYVDQILNVPLSSDANLVMYADDLAYVKEIPTEKERNELQQDMDALAAKYRQIDLELNAKKTKIMIMSPSKAQPDLSVLLEGKEIEKVDQFRYLGVDLDPKLFYRNHVSRITSKCKQAIGALCRTLRKWAPRKVFETIYKTTVEPIILYAAEAWYPSQVVLQNFIERVKKFAAKLCSNDFESPYETLVENLKWKPIAQVVMEKRAVCAHRVLRPHNYVYGRRTLPENAFPVRIEEKRSTRLGHGMELPLPTTSSTAVYSSSMNTTRRIWNALPAEVVRLGSLSQFKSAICSPTIYEQISVLETIPVRRTEKNI</sequence>
<dbReference type="WBParaSite" id="ACRNAN_scaffold14983.g22769.t1">
    <property type="protein sequence ID" value="ACRNAN_scaffold14983.g22769.t1"/>
    <property type="gene ID" value="ACRNAN_scaffold14983.g22769"/>
</dbReference>
<dbReference type="CDD" id="cd01650">
    <property type="entry name" value="RT_nLTR_like"/>
    <property type="match status" value="1"/>
</dbReference>
<organism evidence="2 3">
    <name type="scientific">Acrobeloides nanus</name>
    <dbReference type="NCBI Taxonomy" id="290746"/>
    <lineage>
        <taxon>Eukaryota</taxon>
        <taxon>Metazoa</taxon>
        <taxon>Ecdysozoa</taxon>
        <taxon>Nematoda</taxon>
        <taxon>Chromadorea</taxon>
        <taxon>Rhabditida</taxon>
        <taxon>Tylenchina</taxon>
        <taxon>Cephalobomorpha</taxon>
        <taxon>Cephaloboidea</taxon>
        <taxon>Cephalobidae</taxon>
        <taxon>Acrobeloides</taxon>
    </lineage>
</organism>
<reference evidence="3" key="1">
    <citation type="submission" date="2022-11" db="UniProtKB">
        <authorList>
            <consortium name="WormBaseParasite"/>
        </authorList>
    </citation>
    <scope>IDENTIFICATION</scope>
</reference>
<evidence type="ECO:0000313" key="3">
    <source>
        <dbReference type="WBParaSite" id="ACRNAN_scaffold14983.g22769.t1"/>
    </source>
</evidence>
<dbReference type="PANTHER" id="PTHR19446">
    <property type="entry name" value="REVERSE TRANSCRIPTASES"/>
    <property type="match status" value="1"/>
</dbReference>
<accession>A0A914CWK3</accession>
<dbReference type="AlphaFoldDB" id="A0A914CWK3"/>
<dbReference type="InterPro" id="IPR043502">
    <property type="entry name" value="DNA/RNA_pol_sf"/>
</dbReference>
<feature type="domain" description="Reverse transcriptase" evidence="1">
    <location>
        <begin position="318"/>
        <end position="591"/>
    </location>
</feature>
<protein>
    <submittedName>
        <fullName evidence="3">Reverse transcriptase domain-containing protein</fullName>
    </submittedName>
</protein>
<dbReference type="Pfam" id="PF00078">
    <property type="entry name" value="RVT_1"/>
    <property type="match status" value="1"/>
</dbReference>
<dbReference type="PROSITE" id="PS50878">
    <property type="entry name" value="RT_POL"/>
    <property type="match status" value="1"/>
</dbReference>
<dbReference type="Proteomes" id="UP000887540">
    <property type="component" value="Unplaced"/>
</dbReference>
<evidence type="ECO:0000313" key="2">
    <source>
        <dbReference type="Proteomes" id="UP000887540"/>
    </source>
</evidence>
<proteinExistence type="predicted"/>